<reference evidence="6 7" key="1">
    <citation type="submission" date="2019-05" db="EMBL/GenBank/DDBJ databases">
        <title>Draft genome sequence of Actinomadura geliboluensis A8036.</title>
        <authorList>
            <person name="Saricaoglu S."/>
            <person name="Isik K."/>
        </authorList>
    </citation>
    <scope>NUCLEOTIDE SEQUENCE [LARGE SCALE GENOMIC DNA]</scope>
    <source>
        <strain evidence="6 7">A8036</strain>
    </source>
</reference>
<evidence type="ECO:0000256" key="2">
    <source>
        <dbReference type="ARBA" id="ARBA00022806"/>
    </source>
</evidence>
<keyword evidence="2" id="KW-0378">Hydrolase</keyword>
<dbReference type="InterPro" id="IPR011604">
    <property type="entry name" value="PDDEXK-like_dom_sf"/>
</dbReference>
<dbReference type="Proteomes" id="UP000305238">
    <property type="component" value="Unassembled WGS sequence"/>
</dbReference>
<dbReference type="OrthoDB" id="9791397at2"/>
<dbReference type="Pfam" id="PF12705">
    <property type="entry name" value="PDDEXK_1"/>
    <property type="match status" value="1"/>
</dbReference>
<dbReference type="InterPro" id="IPR038726">
    <property type="entry name" value="PDDEXK_AddAB-type"/>
</dbReference>
<evidence type="ECO:0000313" key="6">
    <source>
        <dbReference type="EMBL" id="TMR40479.1"/>
    </source>
</evidence>
<keyword evidence="2" id="KW-0547">Nucleotide-binding</keyword>
<dbReference type="GO" id="GO:0004386">
    <property type="term" value="F:helicase activity"/>
    <property type="evidence" value="ECO:0007669"/>
    <property type="project" value="UniProtKB-KW"/>
</dbReference>
<evidence type="ECO:0000256" key="3">
    <source>
        <dbReference type="ARBA" id="ARBA00023204"/>
    </source>
</evidence>
<sequence>MADLSEPRIFETGVASGKAVLPPAPAMWSYSSLKDVETCPIRYSLSQADYPDLWEQHGYPRLPIPAAIRGDVVHGALEIIVEALVKAGCSSTRSAEAVAVLRELGGYTKVAEDVLATQLARFDGNPRLSSDRREQLARSLTDWVPEAREQIQTYLSRLELRTPSAPARARPPAPSEPAARYPVRPGDHPEKELIAESLRLKGRIDLLSVDADGVAITDFKTGAEDPAHHDQLRFYALLWDADGAANPDRLAVTSLIAAYPTHEVLVAVPTADERARLSEAVAARIKAADTAIAADAPAAVLGEHCGGCSVRGLCAPYWATGVTPTADVADGAWYDLAGTVVREHGVKSWVLREAHTGVDVLVRTPTPSFSLPPGRDVRILGARRTVDPDEEEALIAVLASVSEVLELTD</sequence>
<dbReference type="EMBL" id="VCKZ01000054">
    <property type="protein sequence ID" value="TMR40479.1"/>
    <property type="molecule type" value="Genomic_DNA"/>
</dbReference>
<keyword evidence="2" id="KW-0347">Helicase</keyword>
<evidence type="ECO:0000256" key="4">
    <source>
        <dbReference type="SAM" id="MobiDB-lite"/>
    </source>
</evidence>
<feature type="region of interest" description="Disordered" evidence="4">
    <location>
        <begin position="162"/>
        <end position="188"/>
    </location>
</feature>
<evidence type="ECO:0000256" key="1">
    <source>
        <dbReference type="ARBA" id="ARBA00022763"/>
    </source>
</evidence>
<protein>
    <submittedName>
        <fullName evidence="6">PD-(D/E)XK nuclease family protein</fullName>
    </submittedName>
</protein>
<proteinExistence type="predicted"/>
<evidence type="ECO:0000313" key="7">
    <source>
        <dbReference type="Proteomes" id="UP000305238"/>
    </source>
</evidence>
<accession>A0A5S4H642</accession>
<feature type="domain" description="PD-(D/E)XK endonuclease-like" evidence="5">
    <location>
        <begin position="28"/>
        <end position="314"/>
    </location>
</feature>
<dbReference type="GO" id="GO:0006281">
    <property type="term" value="P:DNA repair"/>
    <property type="evidence" value="ECO:0007669"/>
    <property type="project" value="UniProtKB-KW"/>
</dbReference>
<evidence type="ECO:0000259" key="5">
    <source>
        <dbReference type="Pfam" id="PF12705"/>
    </source>
</evidence>
<keyword evidence="7" id="KW-1185">Reference proteome</keyword>
<dbReference type="AlphaFoldDB" id="A0A5S4H642"/>
<dbReference type="Gene3D" id="3.90.320.10">
    <property type="match status" value="1"/>
</dbReference>
<comment type="caution">
    <text evidence="6">The sequence shown here is derived from an EMBL/GenBank/DDBJ whole genome shotgun (WGS) entry which is preliminary data.</text>
</comment>
<dbReference type="RefSeq" id="WP_138636146.1">
    <property type="nucleotide sequence ID" value="NZ_VCKZ01000054.1"/>
</dbReference>
<name>A0A5S4H642_9ACTN</name>
<gene>
    <name evidence="6" type="ORF">ETD96_10600</name>
</gene>
<keyword evidence="1" id="KW-0227">DNA damage</keyword>
<keyword evidence="2" id="KW-0067">ATP-binding</keyword>
<organism evidence="6 7">
    <name type="scientific">Actinomadura geliboluensis</name>
    <dbReference type="NCBI Taxonomy" id="882440"/>
    <lineage>
        <taxon>Bacteria</taxon>
        <taxon>Bacillati</taxon>
        <taxon>Actinomycetota</taxon>
        <taxon>Actinomycetes</taxon>
        <taxon>Streptosporangiales</taxon>
        <taxon>Thermomonosporaceae</taxon>
        <taxon>Actinomadura</taxon>
    </lineage>
</organism>
<keyword evidence="3" id="KW-0234">DNA repair</keyword>